<dbReference type="GO" id="GO:0016740">
    <property type="term" value="F:transferase activity"/>
    <property type="evidence" value="ECO:0007669"/>
    <property type="project" value="UniProtKB-KW"/>
</dbReference>
<dbReference type="InterPro" id="IPR044855">
    <property type="entry name" value="CoA-Trfase_III_dom3_sf"/>
</dbReference>
<dbReference type="PANTHER" id="PTHR48207:SF3">
    <property type="entry name" value="SUCCINATE--HYDROXYMETHYLGLUTARATE COA-TRANSFERASE"/>
    <property type="match status" value="1"/>
</dbReference>
<keyword evidence="3" id="KW-1185">Reference proteome</keyword>
<dbReference type="InterPro" id="IPR050483">
    <property type="entry name" value="CoA-transferase_III_domain"/>
</dbReference>
<name>A0ABS2IFD2_9GAMM</name>
<accession>A0ABS2IFD2</accession>
<evidence type="ECO:0000313" key="3">
    <source>
        <dbReference type="Proteomes" id="UP000717995"/>
    </source>
</evidence>
<dbReference type="InterPro" id="IPR023606">
    <property type="entry name" value="CoA-Trfase_III_dom_1_sf"/>
</dbReference>
<comment type="caution">
    <text evidence="2">The sequence shown here is derived from an EMBL/GenBank/DDBJ whole genome shotgun (WGS) entry which is preliminary data.</text>
</comment>
<reference evidence="2 3" key="1">
    <citation type="submission" date="2021-02" db="EMBL/GenBank/DDBJ databases">
        <authorList>
            <person name="Lee D.-H."/>
        </authorList>
    </citation>
    <scope>NUCLEOTIDE SEQUENCE [LARGE SCALE GENOMIC DNA]</scope>
    <source>
        <strain evidence="2 3">UL073</strain>
    </source>
</reference>
<dbReference type="Gene3D" id="3.40.50.10540">
    <property type="entry name" value="Crotonobetainyl-coa:carnitine coa-transferase, domain 1"/>
    <property type="match status" value="1"/>
</dbReference>
<evidence type="ECO:0000256" key="1">
    <source>
        <dbReference type="ARBA" id="ARBA00022679"/>
    </source>
</evidence>
<dbReference type="InterPro" id="IPR003673">
    <property type="entry name" value="CoA-Trfase_fam_III"/>
</dbReference>
<gene>
    <name evidence="2" type="ORF">JQX08_09900</name>
</gene>
<evidence type="ECO:0000313" key="2">
    <source>
        <dbReference type="EMBL" id="MBM7061019.1"/>
    </source>
</evidence>
<dbReference type="EMBL" id="JAFEUP010000003">
    <property type="protein sequence ID" value="MBM7061019.1"/>
    <property type="molecule type" value="Genomic_DNA"/>
</dbReference>
<dbReference type="SUPFAM" id="SSF89796">
    <property type="entry name" value="CoA-transferase family III (CaiB/BaiF)"/>
    <property type="match status" value="1"/>
</dbReference>
<protein>
    <submittedName>
        <fullName evidence="2">CoA transferase</fullName>
    </submittedName>
</protein>
<dbReference type="Pfam" id="PF02515">
    <property type="entry name" value="CoA_transf_3"/>
    <property type="match status" value="1"/>
</dbReference>
<dbReference type="Gene3D" id="3.30.1540.10">
    <property type="entry name" value="formyl-coa transferase, domain 3"/>
    <property type="match status" value="1"/>
</dbReference>
<dbReference type="PANTHER" id="PTHR48207">
    <property type="entry name" value="SUCCINATE--HYDROXYMETHYLGLUTARATE COA-TRANSFERASE"/>
    <property type="match status" value="1"/>
</dbReference>
<keyword evidence="1 2" id="KW-0808">Transferase</keyword>
<proteinExistence type="predicted"/>
<dbReference type="RefSeq" id="WP_205348219.1">
    <property type="nucleotide sequence ID" value="NZ_JAFEUP010000003.1"/>
</dbReference>
<dbReference type="Proteomes" id="UP000717995">
    <property type="component" value="Unassembled WGS sequence"/>
</dbReference>
<sequence>MTPAAKPLQGLRILSVEQFGAGPYGTMFLADLGAEVIKIENAAIGGDPARHTGPHLLGDCDSQYFQTWNMNKRSITLDLKSDAGKAQLNDLLAGADALVNNLRGDLPAKLGLDYKSLSADHPALVCLHISAYGRDNDRASWPGYDYLMQAEAGLMDLTGEPEGPPSRFGAPSLVDHMTGITASVGLLAALHRARETGQGCDVDTSLFDVALHQLGYSAIWYLNEQHQVARQARSAHLSVAPVQTFRTADGWIFIMCMTEKFWLALIRILKLGDLKSDHRFTNAKLRKQHQHELTQILDETFSQAATSHWLDKLTGHLPVAPVLTLSEAMENPLLATNSMVNEVQHPHAPKGLKVLANPIKIDGQRLEQKICSALGADNESVLATSSLVETGTAK</sequence>
<organism evidence="2 3">
    <name type="scientific">Zestomonas insulae</name>
    <dbReference type="NCBI Taxonomy" id="2809017"/>
    <lineage>
        <taxon>Bacteria</taxon>
        <taxon>Pseudomonadati</taxon>
        <taxon>Pseudomonadota</taxon>
        <taxon>Gammaproteobacteria</taxon>
        <taxon>Pseudomonadales</taxon>
        <taxon>Pseudomonadaceae</taxon>
        <taxon>Zestomonas</taxon>
    </lineage>
</organism>